<dbReference type="PANTHER" id="PTHR22799">
    <property type="entry name" value="TETRANECTIN-RELATED"/>
    <property type="match status" value="1"/>
</dbReference>
<dbReference type="GO" id="GO:0008083">
    <property type="term" value="F:growth factor activity"/>
    <property type="evidence" value="ECO:0007669"/>
    <property type="project" value="TreeGrafter"/>
</dbReference>
<dbReference type="GO" id="GO:0005615">
    <property type="term" value="C:extracellular space"/>
    <property type="evidence" value="ECO:0007669"/>
    <property type="project" value="TreeGrafter"/>
</dbReference>
<evidence type="ECO:0000256" key="3">
    <source>
        <dbReference type="ARBA" id="ARBA00022729"/>
    </source>
</evidence>
<dbReference type="InterPro" id="IPR018378">
    <property type="entry name" value="C-type_lectin_CS"/>
</dbReference>
<evidence type="ECO:0000256" key="1">
    <source>
        <dbReference type="ARBA" id="ARBA00004613"/>
    </source>
</evidence>
<evidence type="ECO:0000256" key="4">
    <source>
        <dbReference type="ARBA" id="ARBA00022734"/>
    </source>
</evidence>
<dbReference type="Proteomes" id="UP001283361">
    <property type="component" value="Unassembled WGS sequence"/>
</dbReference>
<dbReference type="PROSITE" id="PS00615">
    <property type="entry name" value="C_TYPE_LECTIN_1"/>
    <property type="match status" value="1"/>
</dbReference>
<keyword evidence="5" id="KW-1015">Disulfide bond</keyword>
<evidence type="ECO:0000256" key="5">
    <source>
        <dbReference type="ARBA" id="ARBA00023157"/>
    </source>
</evidence>
<evidence type="ECO:0000313" key="8">
    <source>
        <dbReference type="Proteomes" id="UP001283361"/>
    </source>
</evidence>
<dbReference type="Pfam" id="PF00059">
    <property type="entry name" value="Lectin_C"/>
    <property type="match status" value="2"/>
</dbReference>
<dbReference type="InterPro" id="IPR016187">
    <property type="entry name" value="CTDL_fold"/>
</dbReference>
<feature type="domain" description="C-type lectin" evidence="6">
    <location>
        <begin position="238"/>
        <end position="350"/>
    </location>
</feature>
<evidence type="ECO:0000313" key="7">
    <source>
        <dbReference type="EMBL" id="KAK3750047.1"/>
    </source>
</evidence>
<accession>A0AAE1D0V5</accession>
<protein>
    <recommendedName>
        <fullName evidence="6">C-type lectin domain-containing protein</fullName>
    </recommendedName>
</protein>
<dbReference type="CDD" id="cd00037">
    <property type="entry name" value="CLECT"/>
    <property type="match status" value="2"/>
</dbReference>
<organism evidence="7 8">
    <name type="scientific">Elysia crispata</name>
    <name type="common">lettuce slug</name>
    <dbReference type="NCBI Taxonomy" id="231223"/>
    <lineage>
        <taxon>Eukaryota</taxon>
        <taxon>Metazoa</taxon>
        <taxon>Spiralia</taxon>
        <taxon>Lophotrochozoa</taxon>
        <taxon>Mollusca</taxon>
        <taxon>Gastropoda</taxon>
        <taxon>Heterobranchia</taxon>
        <taxon>Euthyneura</taxon>
        <taxon>Panpulmonata</taxon>
        <taxon>Sacoglossa</taxon>
        <taxon>Placobranchoidea</taxon>
        <taxon>Plakobranchidae</taxon>
        <taxon>Elysia</taxon>
    </lineage>
</organism>
<sequence>MEKQLIRLPSILTVTLIINFWATAKAVSPGMILDVSHNLEPTSQSGFLVINCSLASSLTDLETVASLAVFGSRPYGSEGDLEQLAAVDLWSNSPKLGNNLEVADISVSGGIDLGHSKKSALVLSWNSATNLYRNSYTCLANGINRKGEATSVSSTVKVQVLGNGACCQNIDLVSSELGRLIKAVQVTNTSAEVVEQVQGLSEKLLELEAKLETFHLSTRVVSTLSTIDKTKYDASRVYKDRIYLASRQVKQFDIAADNRACQVQGGYLVELDDNEELQFVMNFSKSVGGTEMFMTGGNDIEEEGVFTYFQSKKAVAPQLTWLSGQPDNADGQEDCMHIWLKDGGLNDRPCKDIDVKLTVSQQLCLVPSSIRDELSLSSFFWFHPRLEVNYQSAALLGSTLNQRLTVSQQLCLVPSSIRDELSLSSFFWFHPRLEVSCQSAALFGSILNHRLTASQQLCLVPSSIREQDYKYTKLRQVFFSQRMMGKQLISFPYILTVTSMFTYVAVAKAVSPGMILDVSYNLEPTSQSGFLVINCSLDSSLTDLETVASLAVFGSRPYGSEGDLEQLAAVDLWSNTPKLCNDLEEADISVSGGIDLGHTNMSILVLSWNSATNLYRNSYKCLANGINRKGEATSVSSTVTVQVLGDSACCQNIDLVSSELGRLIKAVQATNTSTEVVEQVQGLSEKLLELEAKLKTFHLSTRVVSTLLTIDKTKYDASRVYKDRIYLASRQVKEFDIAADNRTSQVQGGYLVELDDNEELQFVMNFSKSVGGTDIFMTGGSDIEKESVFTYFHSKKPVPPELTWIPGQPDDYNGREDCMHIWLKHGGLNDTVCKLQVVKYICEIPLHD</sequence>
<dbReference type="SMART" id="SM00034">
    <property type="entry name" value="CLECT"/>
    <property type="match status" value="2"/>
</dbReference>
<comment type="caution">
    <text evidence="7">The sequence shown here is derived from an EMBL/GenBank/DDBJ whole genome shotgun (WGS) entry which is preliminary data.</text>
</comment>
<reference evidence="7" key="1">
    <citation type="journal article" date="2023" name="G3 (Bethesda)">
        <title>A reference genome for the long-term kleptoplast-retaining sea slug Elysia crispata morphotype clarki.</title>
        <authorList>
            <person name="Eastman K.E."/>
            <person name="Pendleton A.L."/>
            <person name="Shaikh M.A."/>
            <person name="Suttiyut T."/>
            <person name="Ogas R."/>
            <person name="Tomko P."/>
            <person name="Gavelis G."/>
            <person name="Widhalm J.R."/>
            <person name="Wisecaver J.H."/>
        </authorList>
    </citation>
    <scope>NUCLEOTIDE SEQUENCE</scope>
    <source>
        <strain evidence="7">ECLA1</strain>
    </source>
</reference>
<proteinExistence type="predicted"/>
<keyword evidence="3" id="KW-0732">Signal</keyword>
<dbReference type="PROSITE" id="PS50041">
    <property type="entry name" value="C_TYPE_LECTIN_2"/>
    <property type="match status" value="2"/>
</dbReference>
<evidence type="ECO:0000256" key="2">
    <source>
        <dbReference type="ARBA" id="ARBA00022525"/>
    </source>
</evidence>
<dbReference type="SUPFAM" id="SSF56436">
    <property type="entry name" value="C-type lectin-like"/>
    <property type="match status" value="2"/>
</dbReference>
<dbReference type="PANTHER" id="PTHR22799:SF1">
    <property type="entry name" value="C-TYPE LECTIN DOMAIN FAMILY 11 MEMBER A"/>
    <property type="match status" value="1"/>
</dbReference>
<dbReference type="EMBL" id="JAWDGP010005911">
    <property type="protein sequence ID" value="KAK3750047.1"/>
    <property type="molecule type" value="Genomic_DNA"/>
</dbReference>
<keyword evidence="8" id="KW-1185">Reference proteome</keyword>
<comment type="subcellular location">
    <subcellularLocation>
        <location evidence="1">Secreted</location>
    </subcellularLocation>
</comment>
<dbReference type="InterPro" id="IPR016186">
    <property type="entry name" value="C-type_lectin-like/link_sf"/>
</dbReference>
<gene>
    <name evidence="7" type="ORF">RRG08_027370</name>
</gene>
<keyword evidence="2" id="KW-0964">Secreted</keyword>
<dbReference type="Gene3D" id="3.10.100.10">
    <property type="entry name" value="Mannose-Binding Protein A, subunit A"/>
    <property type="match status" value="2"/>
</dbReference>
<feature type="domain" description="C-type lectin" evidence="6">
    <location>
        <begin position="721"/>
        <end position="833"/>
    </location>
</feature>
<name>A0AAE1D0V5_9GAST</name>
<dbReference type="AlphaFoldDB" id="A0AAE1D0V5"/>
<dbReference type="InterPro" id="IPR051663">
    <property type="entry name" value="CLec_Tetranectin-domain"/>
</dbReference>
<dbReference type="InterPro" id="IPR001304">
    <property type="entry name" value="C-type_lectin-like"/>
</dbReference>
<evidence type="ECO:0000259" key="6">
    <source>
        <dbReference type="PROSITE" id="PS50041"/>
    </source>
</evidence>
<keyword evidence="4" id="KW-0430">Lectin</keyword>
<dbReference type="GO" id="GO:0030246">
    <property type="term" value="F:carbohydrate binding"/>
    <property type="evidence" value="ECO:0007669"/>
    <property type="project" value="UniProtKB-KW"/>
</dbReference>